<protein>
    <recommendedName>
        <fullName evidence="3">Hexosyltransferase</fullName>
    </recommendedName>
</protein>
<keyword evidence="2" id="KW-1185">Reference proteome</keyword>
<reference evidence="1 2" key="1">
    <citation type="journal article" date="2024" name="G3 (Bethesda)">
        <title>Genome assembly of Hibiscus sabdariffa L. provides insights into metabolisms of medicinal natural products.</title>
        <authorList>
            <person name="Kim T."/>
        </authorList>
    </citation>
    <scope>NUCLEOTIDE SEQUENCE [LARGE SCALE GENOMIC DNA]</scope>
    <source>
        <strain evidence="1">TK-2024</strain>
        <tissue evidence="1">Old leaves</tissue>
    </source>
</reference>
<sequence>MEILASKGVRTPSVKGLKRNNFLQIHLLSGFIICRVSAAGVLRRRWNELNLQKAYADNGYFHQRHYE</sequence>
<gene>
    <name evidence="1" type="ORF">V6N12_043150</name>
</gene>
<evidence type="ECO:0000313" key="1">
    <source>
        <dbReference type="EMBL" id="KAK8539525.1"/>
    </source>
</evidence>
<comment type="caution">
    <text evidence="1">The sequence shown here is derived from an EMBL/GenBank/DDBJ whole genome shotgun (WGS) entry which is preliminary data.</text>
</comment>
<accession>A0ABR2DID5</accession>
<evidence type="ECO:0000313" key="2">
    <source>
        <dbReference type="Proteomes" id="UP001472677"/>
    </source>
</evidence>
<dbReference type="Proteomes" id="UP001472677">
    <property type="component" value="Unassembled WGS sequence"/>
</dbReference>
<proteinExistence type="predicted"/>
<name>A0ABR2DID5_9ROSI</name>
<evidence type="ECO:0008006" key="3">
    <source>
        <dbReference type="Google" id="ProtNLM"/>
    </source>
</evidence>
<dbReference type="EMBL" id="JBBPBM010000026">
    <property type="protein sequence ID" value="KAK8539525.1"/>
    <property type="molecule type" value="Genomic_DNA"/>
</dbReference>
<organism evidence="1 2">
    <name type="scientific">Hibiscus sabdariffa</name>
    <name type="common">roselle</name>
    <dbReference type="NCBI Taxonomy" id="183260"/>
    <lineage>
        <taxon>Eukaryota</taxon>
        <taxon>Viridiplantae</taxon>
        <taxon>Streptophyta</taxon>
        <taxon>Embryophyta</taxon>
        <taxon>Tracheophyta</taxon>
        <taxon>Spermatophyta</taxon>
        <taxon>Magnoliopsida</taxon>
        <taxon>eudicotyledons</taxon>
        <taxon>Gunneridae</taxon>
        <taxon>Pentapetalae</taxon>
        <taxon>rosids</taxon>
        <taxon>malvids</taxon>
        <taxon>Malvales</taxon>
        <taxon>Malvaceae</taxon>
        <taxon>Malvoideae</taxon>
        <taxon>Hibiscus</taxon>
    </lineage>
</organism>